<name>A0A3D4V950_9BACT</name>
<feature type="transmembrane region" description="Helical" evidence="1">
    <location>
        <begin position="262"/>
        <end position="292"/>
    </location>
</feature>
<feature type="transmembrane region" description="Helical" evidence="1">
    <location>
        <begin position="97"/>
        <end position="119"/>
    </location>
</feature>
<sequence>MAGFIQRQRIMSLGPWIIAATVNRSHSALMISSTSTRWLTRSAVAWTTVAVTGQLFFALYITMLYGSGLVAGRFAEALDTVMPRGHVPGDTVGNAVIASHLFMAVLMIVLSGVQLLPVIRRRAPHLHRWSGRAFATLASLLAVGGLYLVWVRGGAAGDGGNHLGVSSNALVILFCAFMAVRAGRARNISTHRRWALRLYLAANGVWFFRIGLTLWLVINGGPVGFDPNTFTGPFLTGLAFAQFLLPLLVLEGYLRAREQQRAVVHMTMATVLILCTVATAAGIASATMILWWPRM</sequence>
<feature type="transmembrane region" description="Helical" evidence="1">
    <location>
        <begin position="43"/>
        <end position="65"/>
    </location>
</feature>
<comment type="caution">
    <text evidence="2">The sequence shown here is derived from an EMBL/GenBank/DDBJ whole genome shotgun (WGS) entry which is preliminary data.</text>
</comment>
<feature type="transmembrane region" description="Helical" evidence="1">
    <location>
        <begin position="230"/>
        <end position="250"/>
    </location>
</feature>
<protein>
    <recommendedName>
        <fullName evidence="4">DUF2306 domain-containing protein</fullName>
    </recommendedName>
</protein>
<keyword evidence="1" id="KW-0812">Transmembrane</keyword>
<feature type="transmembrane region" description="Helical" evidence="1">
    <location>
        <begin position="131"/>
        <end position="150"/>
    </location>
</feature>
<evidence type="ECO:0008006" key="4">
    <source>
        <dbReference type="Google" id="ProtNLM"/>
    </source>
</evidence>
<accession>A0A3D4V950</accession>
<reference evidence="2 3" key="1">
    <citation type="journal article" date="2018" name="Nat. Biotechnol.">
        <title>A standardized bacterial taxonomy based on genome phylogeny substantially revises the tree of life.</title>
        <authorList>
            <person name="Parks D.H."/>
            <person name="Chuvochina M."/>
            <person name="Waite D.W."/>
            <person name="Rinke C."/>
            <person name="Skarshewski A."/>
            <person name="Chaumeil P.A."/>
            <person name="Hugenholtz P."/>
        </authorList>
    </citation>
    <scope>NUCLEOTIDE SEQUENCE [LARGE SCALE GENOMIC DNA]</scope>
    <source>
        <strain evidence="2">UBA8844</strain>
    </source>
</reference>
<organism evidence="2 3">
    <name type="scientific">Gemmatimonas aurantiaca</name>
    <dbReference type="NCBI Taxonomy" id="173480"/>
    <lineage>
        <taxon>Bacteria</taxon>
        <taxon>Pseudomonadati</taxon>
        <taxon>Gemmatimonadota</taxon>
        <taxon>Gemmatimonadia</taxon>
        <taxon>Gemmatimonadales</taxon>
        <taxon>Gemmatimonadaceae</taxon>
        <taxon>Gemmatimonas</taxon>
    </lineage>
</organism>
<evidence type="ECO:0000313" key="3">
    <source>
        <dbReference type="Proteomes" id="UP000264071"/>
    </source>
</evidence>
<keyword evidence="1" id="KW-0472">Membrane</keyword>
<evidence type="ECO:0000256" key="1">
    <source>
        <dbReference type="SAM" id="Phobius"/>
    </source>
</evidence>
<dbReference type="Proteomes" id="UP000264071">
    <property type="component" value="Unassembled WGS sequence"/>
</dbReference>
<gene>
    <name evidence="2" type="ORF">DGD08_10665</name>
</gene>
<dbReference type="EMBL" id="DPIY01000010">
    <property type="protein sequence ID" value="HCT57650.1"/>
    <property type="molecule type" value="Genomic_DNA"/>
</dbReference>
<dbReference type="AlphaFoldDB" id="A0A3D4V950"/>
<dbReference type="InterPro" id="IPR018750">
    <property type="entry name" value="DUF2306_membrane"/>
</dbReference>
<proteinExistence type="predicted"/>
<feature type="transmembrane region" description="Helical" evidence="1">
    <location>
        <begin position="194"/>
        <end position="218"/>
    </location>
</feature>
<dbReference type="Pfam" id="PF10067">
    <property type="entry name" value="DUF2306"/>
    <property type="match status" value="1"/>
</dbReference>
<keyword evidence="1" id="KW-1133">Transmembrane helix</keyword>
<evidence type="ECO:0000313" key="2">
    <source>
        <dbReference type="EMBL" id="HCT57650.1"/>
    </source>
</evidence>
<feature type="transmembrane region" description="Helical" evidence="1">
    <location>
        <begin position="162"/>
        <end position="182"/>
    </location>
</feature>